<protein>
    <submittedName>
        <fullName evidence="2">Uncharacterized protein</fullName>
    </submittedName>
</protein>
<feature type="compositionally biased region" description="Low complexity" evidence="1">
    <location>
        <begin position="12"/>
        <end position="25"/>
    </location>
</feature>
<organism evidence="2">
    <name type="scientific">Magallana gigas</name>
    <name type="common">Pacific oyster</name>
    <name type="synonym">Crassostrea gigas</name>
    <dbReference type="NCBI Taxonomy" id="29159"/>
    <lineage>
        <taxon>Eukaryota</taxon>
        <taxon>Metazoa</taxon>
        <taxon>Spiralia</taxon>
        <taxon>Lophotrochozoa</taxon>
        <taxon>Mollusca</taxon>
        <taxon>Bivalvia</taxon>
        <taxon>Autobranchia</taxon>
        <taxon>Pteriomorphia</taxon>
        <taxon>Ostreida</taxon>
        <taxon>Ostreoidea</taxon>
        <taxon>Ostreidae</taxon>
        <taxon>Magallana</taxon>
    </lineage>
</organism>
<reference evidence="2" key="1">
    <citation type="journal article" date="2012" name="Nature">
        <title>The oyster genome reveals stress adaptation and complexity of shell formation.</title>
        <authorList>
            <person name="Zhang G."/>
            <person name="Fang X."/>
            <person name="Guo X."/>
            <person name="Li L."/>
            <person name="Luo R."/>
            <person name="Xu F."/>
            <person name="Yang P."/>
            <person name="Zhang L."/>
            <person name="Wang X."/>
            <person name="Qi H."/>
            <person name="Xiong Z."/>
            <person name="Que H."/>
            <person name="Xie Y."/>
            <person name="Holland P.W."/>
            <person name="Paps J."/>
            <person name="Zhu Y."/>
            <person name="Wu F."/>
            <person name="Chen Y."/>
            <person name="Wang J."/>
            <person name="Peng C."/>
            <person name="Meng J."/>
            <person name="Yang L."/>
            <person name="Liu J."/>
            <person name="Wen B."/>
            <person name="Zhang N."/>
            <person name="Huang Z."/>
            <person name="Zhu Q."/>
            <person name="Feng Y."/>
            <person name="Mount A."/>
            <person name="Hedgecock D."/>
            <person name="Xu Z."/>
            <person name="Liu Y."/>
            <person name="Domazet-Loso T."/>
            <person name="Du Y."/>
            <person name="Sun X."/>
            <person name="Zhang S."/>
            <person name="Liu B."/>
            <person name="Cheng P."/>
            <person name="Jiang X."/>
            <person name="Li J."/>
            <person name="Fan D."/>
            <person name="Wang W."/>
            <person name="Fu W."/>
            <person name="Wang T."/>
            <person name="Wang B."/>
            <person name="Zhang J."/>
            <person name="Peng Z."/>
            <person name="Li Y."/>
            <person name="Li N."/>
            <person name="Wang J."/>
            <person name="Chen M."/>
            <person name="He Y."/>
            <person name="Tan F."/>
            <person name="Song X."/>
            <person name="Zheng Q."/>
            <person name="Huang R."/>
            <person name="Yang H."/>
            <person name="Du X."/>
            <person name="Chen L."/>
            <person name="Yang M."/>
            <person name="Gaffney P.M."/>
            <person name="Wang S."/>
            <person name="Luo L."/>
            <person name="She Z."/>
            <person name="Ming Y."/>
            <person name="Huang W."/>
            <person name="Zhang S."/>
            <person name="Huang B."/>
            <person name="Zhang Y."/>
            <person name="Qu T."/>
            <person name="Ni P."/>
            <person name="Miao G."/>
            <person name="Wang J."/>
            <person name="Wang Q."/>
            <person name="Steinberg C.E."/>
            <person name="Wang H."/>
            <person name="Li N."/>
            <person name="Qian L."/>
            <person name="Zhang G."/>
            <person name="Li Y."/>
            <person name="Yang H."/>
            <person name="Liu X."/>
            <person name="Wang J."/>
            <person name="Yin Y."/>
            <person name="Wang J."/>
        </authorList>
    </citation>
    <scope>NUCLEOTIDE SEQUENCE [LARGE SCALE GENOMIC DNA]</scope>
    <source>
        <strain evidence="2">05x7-T-G4-1.051#20</strain>
    </source>
</reference>
<dbReference type="EMBL" id="JH816951">
    <property type="protein sequence ID" value="EKC40246.1"/>
    <property type="molecule type" value="Genomic_DNA"/>
</dbReference>
<gene>
    <name evidence="2" type="ORF">CGI_10015227</name>
</gene>
<dbReference type="InParanoid" id="K1RYX7"/>
<name>K1RYX7_MAGGI</name>
<feature type="compositionally biased region" description="Polar residues" evidence="1">
    <location>
        <begin position="82"/>
        <end position="93"/>
    </location>
</feature>
<evidence type="ECO:0000313" key="2">
    <source>
        <dbReference type="EMBL" id="EKC40246.1"/>
    </source>
</evidence>
<dbReference type="HOGENOM" id="CLU_1490424_0_0_1"/>
<evidence type="ECO:0000256" key="1">
    <source>
        <dbReference type="SAM" id="MobiDB-lite"/>
    </source>
</evidence>
<feature type="compositionally biased region" description="Low complexity" evidence="1">
    <location>
        <begin position="94"/>
        <end position="109"/>
    </location>
</feature>
<feature type="compositionally biased region" description="Polar residues" evidence="1">
    <location>
        <begin position="112"/>
        <end position="122"/>
    </location>
</feature>
<feature type="region of interest" description="Disordered" evidence="1">
    <location>
        <begin position="1"/>
        <end position="29"/>
    </location>
</feature>
<proteinExistence type="predicted"/>
<accession>K1RYX7</accession>
<sequence>MEKETVSDTQETEGNTNQNNTNNTNVISEVSKNGICSEVKENGHISSDDSLSPEVEIVENGEVDVAASGAAAAANSPPSIVTCHSITNNGPVTNQSTSPNSFSPNSKPPRGSSPQNCSNHNSAANQQHVVHVHISQGETFSVRVGEQIQRIQGYMEKASKFRDTVIIRVDCKHIATLQATG</sequence>
<dbReference type="AlphaFoldDB" id="K1RYX7"/>
<feature type="region of interest" description="Disordered" evidence="1">
    <location>
        <begin position="82"/>
        <end position="122"/>
    </location>
</feature>